<evidence type="ECO:0000313" key="2">
    <source>
        <dbReference type="EMBL" id="SKA19602.1"/>
    </source>
</evidence>
<gene>
    <name evidence="2" type="ORF">SAMN02745119_03080</name>
</gene>
<sequence length="346" mass="37435">MTKLLTTLAIILLISQTAVAADRVVSCTITTGKTLAYNGPCLFIPDADGSFALSNIKRQGPLFDDIGVLSVSIIAKGRAEVRGLTSDGINSRWGEAKRSTKDPACWEGSDFSICARQSGQQELKPGSYTTDQGWGSLTISRNKSGALTFEISAIGANAHTCDLSGTIKNNKAVLEAQEKNQPCIVSFSPKGNDITVSDNDGTCRYYCGARAGFTGTYHLPPASCTNQSVKKTRTEFKQLYDRKAYSQARTKLEPLLKNCSYLLHWSEEGWIRNDLALAQYKAGDATACLQTLQPLAEEAAKTDAELRDLYPPSDADVKVPIISAARTNLNLCKKAAAKAIQTVHQR</sequence>
<dbReference type="Proteomes" id="UP000190102">
    <property type="component" value="Unassembled WGS sequence"/>
</dbReference>
<organism evidence="2 3">
    <name type="scientific">Trichlorobacter thiogenes</name>
    <dbReference type="NCBI Taxonomy" id="115783"/>
    <lineage>
        <taxon>Bacteria</taxon>
        <taxon>Pseudomonadati</taxon>
        <taxon>Thermodesulfobacteriota</taxon>
        <taxon>Desulfuromonadia</taxon>
        <taxon>Geobacterales</taxon>
        <taxon>Geobacteraceae</taxon>
        <taxon>Trichlorobacter</taxon>
    </lineage>
</organism>
<dbReference type="EMBL" id="FUWR01000025">
    <property type="protein sequence ID" value="SKA19602.1"/>
    <property type="molecule type" value="Genomic_DNA"/>
</dbReference>
<dbReference type="STRING" id="115783.SAMN02745119_03080"/>
<dbReference type="AlphaFoldDB" id="A0A1T4RUI0"/>
<proteinExistence type="predicted"/>
<reference evidence="3" key="1">
    <citation type="submission" date="2017-02" db="EMBL/GenBank/DDBJ databases">
        <authorList>
            <person name="Varghese N."/>
            <person name="Submissions S."/>
        </authorList>
    </citation>
    <scope>NUCLEOTIDE SEQUENCE [LARGE SCALE GENOMIC DNA]</scope>
    <source>
        <strain evidence="3">ATCC BAA-34</strain>
    </source>
</reference>
<keyword evidence="1" id="KW-0732">Signal</keyword>
<dbReference type="OrthoDB" id="6938654at2"/>
<name>A0A1T4RUI0_9BACT</name>
<evidence type="ECO:0008006" key="4">
    <source>
        <dbReference type="Google" id="ProtNLM"/>
    </source>
</evidence>
<keyword evidence="3" id="KW-1185">Reference proteome</keyword>
<dbReference type="RefSeq" id="WP_078791300.1">
    <property type="nucleotide sequence ID" value="NZ_FUWR01000025.1"/>
</dbReference>
<accession>A0A1T4RUI0</accession>
<evidence type="ECO:0000313" key="3">
    <source>
        <dbReference type="Proteomes" id="UP000190102"/>
    </source>
</evidence>
<feature type="chain" id="PRO_5010527915" description="Lysozyme inhibitor LprI N-terminal domain-containing protein" evidence="1">
    <location>
        <begin position="21"/>
        <end position="346"/>
    </location>
</feature>
<protein>
    <recommendedName>
        <fullName evidence="4">Lysozyme inhibitor LprI N-terminal domain-containing protein</fullName>
    </recommendedName>
</protein>
<evidence type="ECO:0000256" key="1">
    <source>
        <dbReference type="SAM" id="SignalP"/>
    </source>
</evidence>
<feature type="signal peptide" evidence="1">
    <location>
        <begin position="1"/>
        <end position="20"/>
    </location>
</feature>